<dbReference type="Pfam" id="PF05368">
    <property type="entry name" value="NmrA"/>
    <property type="match status" value="1"/>
</dbReference>
<dbReference type="PANTHER" id="PTHR47706:SF9">
    <property type="entry name" value="NMRA-LIKE DOMAIN-CONTAINING PROTEIN-RELATED"/>
    <property type="match status" value="1"/>
</dbReference>
<protein>
    <submittedName>
        <fullName evidence="4">Oxidoreductase - protein</fullName>
    </submittedName>
</protein>
<organism evidence="4 5">
    <name type="scientific">Pochonia chlamydosporia 170</name>
    <dbReference type="NCBI Taxonomy" id="1380566"/>
    <lineage>
        <taxon>Eukaryota</taxon>
        <taxon>Fungi</taxon>
        <taxon>Dikarya</taxon>
        <taxon>Ascomycota</taxon>
        <taxon>Pezizomycotina</taxon>
        <taxon>Sordariomycetes</taxon>
        <taxon>Hypocreomycetidae</taxon>
        <taxon>Hypocreales</taxon>
        <taxon>Clavicipitaceae</taxon>
        <taxon>Pochonia</taxon>
    </lineage>
</organism>
<gene>
    <name evidence="4" type="ORF">VFPPC_09615</name>
</gene>
<evidence type="ECO:0000259" key="3">
    <source>
        <dbReference type="Pfam" id="PF05368"/>
    </source>
</evidence>
<dbReference type="Gene3D" id="3.40.50.720">
    <property type="entry name" value="NAD(P)-binding Rossmann-like Domain"/>
    <property type="match status" value="1"/>
</dbReference>
<dbReference type="InterPro" id="IPR008030">
    <property type="entry name" value="NmrA-like"/>
</dbReference>
<accession>A0A179F8T1</accession>
<evidence type="ECO:0000256" key="1">
    <source>
        <dbReference type="ARBA" id="ARBA00022857"/>
    </source>
</evidence>
<comment type="caution">
    <text evidence="4">The sequence shown here is derived from an EMBL/GenBank/DDBJ whole genome shotgun (WGS) entry which is preliminary data.</text>
</comment>
<dbReference type="EMBL" id="LSBJ02000007">
    <property type="protein sequence ID" value="OAQ61836.1"/>
    <property type="molecule type" value="Genomic_DNA"/>
</dbReference>
<proteinExistence type="predicted"/>
<dbReference type="GeneID" id="28852117"/>
<dbReference type="InterPro" id="IPR036291">
    <property type="entry name" value="NAD(P)-bd_dom_sf"/>
</dbReference>
<keyword evidence="2" id="KW-0560">Oxidoreductase</keyword>
<dbReference type="KEGG" id="pchm:VFPPC_09615"/>
<dbReference type="GO" id="GO:0016491">
    <property type="term" value="F:oxidoreductase activity"/>
    <property type="evidence" value="ECO:0007669"/>
    <property type="project" value="UniProtKB-KW"/>
</dbReference>
<dbReference type="OrthoDB" id="9984533at2759"/>
<dbReference type="Gene3D" id="3.90.25.10">
    <property type="entry name" value="UDP-galactose 4-epimerase, domain 1"/>
    <property type="match status" value="1"/>
</dbReference>
<evidence type="ECO:0000256" key="2">
    <source>
        <dbReference type="ARBA" id="ARBA00023002"/>
    </source>
</evidence>
<sequence length="299" mass="33068">MAPIKNVAVFGASGTLGHVLLPALLNSNFSVTAICRPGKPFSYPNVTVKTACYDDLQALTAALENQDAIIEAFNPAAATCQALIMKAAIAARISHVITPDFSSDTFNEYVDELHIFEPKLKAQQELQRAGISWTAIIVGAWYDWAIENGKFWVDRESHRITRFGSGDQKISISRVGVCGEAVVAVLKAPDKYLNRPVYIASHTVSTNELIELVKEIKGNVWNIVDVRLDKFIDNAKELWHHDTEAGVEDRLGSQAYRMLGTAALFNESNRYSANFGDKLEEGWGEGRKALKEDLKRLLS</sequence>
<dbReference type="RefSeq" id="XP_018139540.1">
    <property type="nucleotide sequence ID" value="XM_018288123.1"/>
</dbReference>
<evidence type="ECO:0000313" key="5">
    <source>
        <dbReference type="Proteomes" id="UP000078397"/>
    </source>
</evidence>
<dbReference type="SUPFAM" id="SSF51735">
    <property type="entry name" value="NAD(P)-binding Rossmann-fold domains"/>
    <property type="match status" value="1"/>
</dbReference>
<keyword evidence="5" id="KW-1185">Reference proteome</keyword>
<dbReference type="AlphaFoldDB" id="A0A179F8T1"/>
<reference evidence="4 5" key="1">
    <citation type="journal article" date="2016" name="PLoS Pathog.">
        <title>Biosynthesis of antibiotic leucinostatins in bio-control fungus Purpureocillium lilacinum and their inhibition on phytophthora revealed by genome mining.</title>
        <authorList>
            <person name="Wang G."/>
            <person name="Liu Z."/>
            <person name="Lin R."/>
            <person name="Li E."/>
            <person name="Mao Z."/>
            <person name="Ling J."/>
            <person name="Yang Y."/>
            <person name="Yin W.B."/>
            <person name="Xie B."/>
        </authorList>
    </citation>
    <scope>NUCLEOTIDE SEQUENCE [LARGE SCALE GENOMIC DNA]</scope>
    <source>
        <strain evidence="4">170</strain>
    </source>
</reference>
<dbReference type="InterPro" id="IPR051609">
    <property type="entry name" value="NmrA/Isoflavone_reductase-like"/>
</dbReference>
<dbReference type="Proteomes" id="UP000078397">
    <property type="component" value="Unassembled WGS sequence"/>
</dbReference>
<name>A0A179F8T1_METCM</name>
<keyword evidence="1" id="KW-0521">NADP</keyword>
<evidence type="ECO:0000313" key="4">
    <source>
        <dbReference type="EMBL" id="OAQ61836.1"/>
    </source>
</evidence>
<feature type="domain" description="NmrA-like" evidence="3">
    <location>
        <begin position="5"/>
        <end position="218"/>
    </location>
</feature>
<dbReference type="PANTHER" id="PTHR47706">
    <property type="entry name" value="NMRA-LIKE FAMILY PROTEIN"/>
    <property type="match status" value="1"/>
</dbReference>